<dbReference type="AlphaFoldDB" id="C0XPJ2"/>
<dbReference type="Gene3D" id="3.40.630.30">
    <property type="match status" value="1"/>
</dbReference>
<organism evidence="2 3">
    <name type="scientific">Corynebacterium lipophiloflavum (strain ATCC 700352 / DSM 44291 / CCUG 37336 / JCM 10383 / DMMZ 1944)</name>
    <dbReference type="NCBI Taxonomy" id="525263"/>
    <lineage>
        <taxon>Bacteria</taxon>
        <taxon>Bacillati</taxon>
        <taxon>Actinomycetota</taxon>
        <taxon>Actinomycetes</taxon>
        <taxon>Mycobacteriales</taxon>
        <taxon>Corynebacteriaceae</taxon>
        <taxon>Corynebacterium</taxon>
    </lineage>
</organism>
<feature type="domain" description="N-acetyltransferase" evidence="1">
    <location>
        <begin position="29"/>
        <end position="179"/>
    </location>
</feature>
<evidence type="ECO:0000259" key="1">
    <source>
        <dbReference type="PROSITE" id="PS51186"/>
    </source>
</evidence>
<dbReference type="InterPro" id="IPR016181">
    <property type="entry name" value="Acyl_CoA_acyltransferase"/>
</dbReference>
<gene>
    <name evidence="2" type="ORF">HMPREF0298_0362</name>
</gene>
<comment type="caution">
    <text evidence="2">The sequence shown here is derived from an EMBL/GenBank/DDBJ whole genome shotgun (WGS) entry which is preliminary data.</text>
</comment>
<proteinExistence type="predicted"/>
<sequence length="205" mass="22851">MTSKPNPHEAVSMHNRFVSLEALSPAHSADLRRAVGDLGTTWYVDHVPAPDGVDEQIEFLTASDNYVPWAILRDGRAIGVTCIYNIDERNRHCELGYTWISPDAQGGAVNPAVKLLVLTRVFEELGFMRAEFRCHSMNMQSRRSLEKLGATLEGTLRRHRIMNNGTVRDSCIYSILDYEWPTVKCGLEARLHPTATIAVGLSAAN</sequence>
<dbReference type="PROSITE" id="PS51186">
    <property type="entry name" value="GNAT"/>
    <property type="match status" value="1"/>
</dbReference>
<dbReference type="HOGENOM" id="CLU_013985_1_0_11"/>
<dbReference type="Proteomes" id="UP000006196">
    <property type="component" value="Unassembled WGS sequence"/>
</dbReference>
<dbReference type="InterPro" id="IPR000182">
    <property type="entry name" value="GNAT_dom"/>
</dbReference>
<dbReference type="STRING" id="525263.HMPREF0298_0362"/>
<protein>
    <submittedName>
        <fullName evidence="2">Acetyltransferase, GNAT family</fullName>
    </submittedName>
</protein>
<keyword evidence="3" id="KW-1185">Reference proteome</keyword>
<accession>C0XPJ2</accession>
<dbReference type="RefSeq" id="WP_006840844.1">
    <property type="nucleotide sequence ID" value="NZ_GG667195.1"/>
</dbReference>
<dbReference type="GO" id="GO:0016747">
    <property type="term" value="F:acyltransferase activity, transferring groups other than amino-acyl groups"/>
    <property type="evidence" value="ECO:0007669"/>
    <property type="project" value="InterPro"/>
</dbReference>
<evidence type="ECO:0000313" key="3">
    <source>
        <dbReference type="Proteomes" id="UP000006196"/>
    </source>
</evidence>
<dbReference type="eggNOG" id="COG1670">
    <property type="taxonomic scope" value="Bacteria"/>
</dbReference>
<reference evidence="2" key="1">
    <citation type="submission" date="2009-01" db="EMBL/GenBank/DDBJ databases">
        <authorList>
            <person name="Qin X."/>
            <person name="Bachman B."/>
            <person name="Battles P."/>
            <person name="Bell A."/>
            <person name="Bess C."/>
            <person name="Bickham C."/>
            <person name="Chaboub L."/>
            <person name="Chen D."/>
            <person name="Coyle M."/>
            <person name="Deiros D.R."/>
            <person name="Dinh H."/>
            <person name="Forbes L."/>
            <person name="Fowler G."/>
            <person name="Francisco L."/>
            <person name="Fu Q."/>
            <person name="Gubbala S."/>
            <person name="Hale W."/>
            <person name="Han Y."/>
            <person name="Hemphill L."/>
            <person name="Highlander S.K."/>
            <person name="Hirani K."/>
            <person name="Hogues M."/>
            <person name="Jackson L."/>
            <person name="Jakkamsetti A."/>
            <person name="Javaid M."/>
            <person name="Jiang H."/>
            <person name="Korchina V."/>
            <person name="Kovar C."/>
            <person name="Lara F."/>
            <person name="Lee S."/>
            <person name="Mata R."/>
            <person name="Mathew T."/>
            <person name="Moen C."/>
            <person name="Morales K."/>
            <person name="Munidasa M."/>
            <person name="Nazareth L."/>
            <person name="Ngo R."/>
            <person name="Nguyen L."/>
            <person name="Okwuonu G."/>
            <person name="Ongeri F."/>
            <person name="Patil S."/>
            <person name="Petrosino J."/>
            <person name="Pham C."/>
            <person name="Pham P."/>
            <person name="Pu L.-L."/>
            <person name="Puazo M."/>
            <person name="Raj R."/>
            <person name="Reid J."/>
            <person name="Rouhana J."/>
            <person name="Saada N."/>
            <person name="Shang Y."/>
            <person name="Simmons D."/>
            <person name="Thornton R."/>
            <person name="Warren J."/>
            <person name="Weissenberger G."/>
            <person name="Zhang J."/>
            <person name="Zhang L."/>
            <person name="Zhou C."/>
            <person name="Zhu D."/>
            <person name="Muzny D."/>
            <person name="Worley K."/>
            <person name="Gibbs R."/>
        </authorList>
    </citation>
    <scope>NUCLEOTIDE SEQUENCE [LARGE SCALE GENOMIC DNA]</scope>
    <source>
        <strain evidence="2">DSM 44291</strain>
    </source>
</reference>
<dbReference type="PANTHER" id="PTHR43610:SF1">
    <property type="entry name" value="N-ACETYLTRANSFERASE DOMAIN-CONTAINING PROTEIN"/>
    <property type="match status" value="1"/>
</dbReference>
<name>C0XPJ2_CORLD</name>
<dbReference type="SUPFAM" id="SSF55729">
    <property type="entry name" value="Acyl-CoA N-acyltransferases (Nat)"/>
    <property type="match status" value="1"/>
</dbReference>
<dbReference type="PANTHER" id="PTHR43610">
    <property type="entry name" value="BLL6696 PROTEIN"/>
    <property type="match status" value="1"/>
</dbReference>
<dbReference type="EMBL" id="ACHJ01000026">
    <property type="protein sequence ID" value="EEI17810.1"/>
    <property type="molecule type" value="Genomic_DNA"/>
</dbReference>
<evidence type="ECO:0000313" key="2">
    <source>
        <dbReference type="EMBL" id="EEI17810.1"/>
    </source>
</evidence>
<dbReference type="Pfam" id="PF13302">
    <property type="entry name" value="Acetyltransf_3"/>
    <property type="match status" value="1"/>
</dbReference>